<feature type="transmembrane region" description="Helical" evidence="11">
    <location>
        <begin position="280"/>
        <end position="296"/>
    </location>
</feature>
<evidence type="ECO:0000256" key="3">
    <source>
        <dbReference type="ARBA" id="ARBA00022475"/>
    </source>
</evidence>
<dbReference type="PROSITE" id="PS50929">
    <property type="entry name" value="ABC_TM1F"/>
    <property type="match status" value="1"/>
</dbReference>
<keyword evidence="6 14" id="KW-0067">ATP-binding</keyword>
<keyword evidence="7" id="KW-1278">Translocase</keyword>
<evidence type="ECO:0000259" key="12">
    <source>
        <dbReference type="PROSITE" id="PS50893"/>
    </source>
</evidence>
<evidence type="ECO:0000256" key="10">
    <source>
        <dbReference type="ARBA" id="ARBA00023136"/>
    </source>
</evidence>
<evidence type="ECO:0000259" key="13">
    <source>
        <dbReference type="PROSITE" id="PS50929"/>
    </source>
</evidence>
<dbReference type="Gene3D" id="3.40.50.300">
    <property type="entry name" value="P-loop containing nucleotide triphosphate hydrolases"/>
    <property type="match status" value="1"/>
</dbReference>
<keyword evidence="3" id="KW-1003">Cell membrane</keyword>
<evidence type="ECO:0000256" key="7">
    <source>
        <dbReference type="ARBA" id="ARBA00022967"/>
    </source>
</evidence>
<evidence type="ECO:0000313" key="14">
    <source>
        <dbReference type="EMBL" id="GGQ19194.1"/>
    </source>
</evidence>
<dbReference type="InterPro" id="IPR036640">
    <property type="entry name" value="ABC1_TM_sf"/>
</dbReference>
<dbReference type="SUPFAM" id="SSF52540">
    <property type="entry name" value="P-loop containing nucleoside triphosphate hydrolases"/>
    <property type="match status" value="1"/>
</dbReference>
<feature type="transmembrane region" description="Helical" evidence="11">
    <location>
        <begin position="172"/>
        <end position="190"/>
    </location>
</feature>
<feature type="transmembrane region" description="Helical" evidence="11">
    <location>
        <begin position="245"/>
        <end position="268"/>
    </location>
</feature>
<dbReference type="SUPFAM" id="SSF90123">
    <property type="entry name" value="ABC transporter transmembrane region"/>
    <property type="match status" value="1"/>
</dbReference>
<dbReference type="SMART" id="SM00382">
    <property type="entry name" value="AAA"/>
    <property type="match status" value="1"/>
</dbReference>
<keyword evidence="15" id="KW-1185">Reference proteome</keyword>
<keyword evidence="10 11" id="KW-0472">Membrane</keyword>
<protein>
    <submittedName>
        <fullName evidence="14">Lipid A export ATP-binding/permease protein MsbA</fullName>
    </submittedName>
</protein>
<evidence type="ECO:0000256" key="6">
    <source>
        <dbReference type="ARBA" id="ARBA00022840"/>
    </source>
</evidence>
<dbReference type="PROSITE" id="PS50893">
    <property type="entry name" value="ABC_TRANSPORTER_2"/>
    <property type="match status" value="1"/>
</dbReference>
<dbReference type="Proteomes" id="UP000619118">
    <property type="component" value="Unassembled WGS sequence"/>
</dbReference>
<gene>
    <name evidence="14" type="primary">msbA</name>
    <name evidence="14" type="ORF">GCM10009411_19290</name>
</gene>
<comment type="caution">
    <text evidence="14">The sequence shown here is derived from an EMBL/GenBank/DDBJ whole genome shotgun (WGS) entry which is preliminary data.</text>
</comment>
<dbReference type="PROSITE" id="PS00211">
    <property type="entry name" value="ABC_TRANSPORTER_1"/>
    <property type="match status" value="1"/>
</dbReference>
<keyword evidence="2" id="KW-0813">Transport</keyword>
<evidence type="ECO:0000313" key="15">
    <source>
        <dbReference type="Proteomes" id="UP000619118"/>
    </source>
</evidence>
<accession>A0ABQ2RAE3</accession>
<dbReference type="EMBL" id="BMQX01000012">
    <property type="protein sequence ID" value="GGQ19194.1"/>
    <property type="molecule type" value="Genomic_DNA"/>
</dbReference>
<dbReference type="NCBIfam" id="TIGR02203">
    <property type="entry name" value="MsbA_lipidA"/>
    <property type="match status" value="1"/>
</dbReference>
<proteinExistence type="predicted"/>
<name>A0ABQ2RAE3_9GAMM</name>
<feature type="domain" description="ABC transmembrane type-1" evidence="13">
    <location>
        <begin position="12"/>
        <end position="311"/>
    </location>
</feature>
<dbReference type="GO" id="GO:0005524">
    <property type="term" value="F:ATP binding"/>
    <property type="evidence" value="ECO:0007669"/>
    <property type="project" value="UniProtKB-KW"/>
</dbReference>
<sequence length="584" mass="64067">MTYVAPMKTMFIMAVLALLTYGAVDAAFIAFIKPFIDEGFSQTPSVVAGVDVPTHGGFNADNDIMFMAPIVVILMFTLRGVANFVSTYCVSFISAQLIMDMRQQVFEHYLRLPVSYIDRENSGNLISRVTFDTEQIARASGSALISIVRDSMTAVGMLAIMFYYSWKLSLCILVIGPIIGIVISVVSRRFRKVSKQIQSAMGGVTATTEQMIKGHKNVLVFGGQKTEVDRFFHVNDRNRYQNMKLAVAQAVSQPLIMVIGSFALAFVLYAATWDSMKTDLTAGTFAAILGAMLAMLQPIKNLTRVNAEFQRGIAACTTVFELLDTAPEPDNGPFSIDRVKGKLRFDNVTFAYPEQAKPALNGINFEVQPGKTVALVGRSGSGKSTIASLITRFYGGLSEGDITLDDTSIYDYQLKSLRNQVALVSQQVTLFNDTIANNIAYAYPGEVSREQIVRAAELAYAMEFINTLPDGLDTPVGENGVLLSGGQRQRIAIARAMLRDAPVLILDEATSALDTESEKAIQKGLDNLRHNRTSIVIAHRLSTIESADEILVIDQGQIVERGNHNELIAQEGIYANLYKMQFSQ</sequence>
<dbReference type="Pfam" id="PF00005">
    <property type="entry name" value="ABC_tran"/>
    <property type="match status" value="1"/>
</dbReference>
<keyword evidence="8 11" id="KW-1133">Transmembrane helix</keyword>
<keyword evidence="4 11" id="KW-0812">Transmembrane</keyword>
<evidence type="ECO:0000256" key="4">
    <source>
        <dbReference type="ARBA" id="ARBA00022692"/>
    </source>
</evidence>
<comment type="subcellular location">
    <subcellularLocation>
        <location evidence="1">Cell membrane</location>
        <topology evidence="1">Multi-pass membrane protein</topology>
    </subcellularLocation>
</comment>
<dbReference type="InterPro" id="IPR027417">
    <property type="entry name" value="P-loop_NTPase"/>
</dbReference>
<evidence type="ECO:0000256" key="11">
    <source>
        <dbReference type="SAM" id="Phobius"/>
    </source>
</evidence>
<keyword evidence="5" id="KW-0547">Nucleotide-binding</keyword>
<dbReference type="CDD" id="cd18552">
    <property type="entry name" value="ABC_6TM_MsbA_like"/>
    <property type="match status" value="1"/>
</dbReference>
<dbReference type="Gene3D" id="1.20.1560.10">
    <property type="entry name" value="ABC transporter type 1, transmembrane domain"/>
    <property type="match status" value="1"/>
</dbReference>
<dbReference type="InterPro" id="IPR039421">
    <property type="entry name" value="Type_1_exporter"/>
</dbReference>
<evidence type="ECO:0000256" key="8">
    <source>
        <dbReference type="ARBA" id="ARBA00022989"/>
    </source>
</evidence>
<dbReference type="InterPro" id="IPR017871">
    <property type="entry name" value="ABC_transporter-like_CS"/>
</dbReference>
<dbReference type="InterPro" id="IPR011917">
    <property type="entry name" value="ABC_transpr_lipidA"/>
</dbReference>
<evidence type="ECO:0000256" key="5">
    <source>
        <dbReference type="ARBA" id="ARBA00022741"/>
    </source>
</evidence>
<evidence type="ECO:0000256" key="1">
    <source>
        <dbReference type="ARBA" id="ARBA00004651"/>
    </source>
</evidence>
<dbReference type="InterPro" id="IPR003439">
    <property type="entry name" value="ABC_transporter-like_ATP-bd"/>
</dbReference>
<feature type="domain" description="ABC transporter" evidence="12">
    <location>
        <begin position="343"/>
        <end position="580"/>
    </location>
</feature>
<dbReference type="Pfam" id="PF00664">
    <property type="entry name" value="ABC_membrane"/>
    <property type="match status" value="1"/>
</dbReference>
<reference evidence="15" key="1">
    <citation type="journal article" date="2019" name="Int. J. Syst. Evol. Microbiol.">
        <title>The Global Catalogue of Microorganisms (GCM) 10K type strain sequencing project: providing services to taxonomists for standard genome sequencing and annotation.</title>
        <authorList>
            <consortium name="The Broad Institute Genomics Platform"/>
            <consortium name="The Broad Institute Genome Sequencing Center for Infectious Disease"/>
            <person name="Wu L."/>
            <person name="Ma J."/>
        </authorList>
    </citation>
    <scope>NUCLEOTIDE SEQUENCE [LARGE SCALE GENOMIC DNA]</scope>
    <source>
        <strain evidence="15">JCM 32306</strain>
    </source>
</reference>
<evidence type="ECO:0000256" key="2">
    <source>
        <dbReference type="ARBA" id="ARBA00022448"/>
    </source>
</evidence>
<organism evidence="14 15">
    <name type="scientific">Shewanella litoralis</name>
    <dbReference type="NCBI Taxonomy" id="2282700"/>
    <lineage>
        <taxon>Bacteria</taxon>
        <taxon>Pseudomonadati</taxon>
        <taxon>Pseudomonadota</taxon>
        <taxon>Gammaproteobacteria</taxon>
        <taxon>Alteromonadales</taxon>
        <taxon>Shewanellaceae</taxon>
        <taxon>Shewanella</taxon>
    </lineage>
</organism>
<dbReference type="InterPro" id="IPR011527">
    <property type="entry name" value="ABC1_TM_dom"/>
</dbReference>
<dbReference type="PANTHER" id="PTHR43394:SF1">
    <property type="entry name" value="ATP-BINDING CASSETTE SUB-FAMILY B MEMBER 10, MITOCHONDRIAL"/>
    <property type="match status" value="1"/>
</dbReference>
<dbReference type="InterPro" id="IPR003593">
    <property type="entry name" value="AAA+_ATPase"/>
</dbReference>
<feature type="transmembrane region" description="Helical" evidence="11">
    <location>
        <begin position="66"/>
        <end position="93"/>
    </location>
</feature>
<evidence type="ECO:0000256" key="9">
    <source>
        <dbReference type="ARBA" id="ARBA00023055"/>
    </source>
</evidence>
<dbReference type="PANTHER" id="PTHR43394">
    <property type="entry name" value="ATP-DEPENDENT PERMEASE MDL1, MITOCHONDRIAL"/>
    <property type="match status" value="1"/>
</dbReference>
<keyword evidence="9" id="KW-0445">Lipid transport</keyword>